<dbReference type="RefSeq" id="WP_156090153.1">
    <property type="nucleotide sequence ID" value="NZ_CP073767.1"/>
</dbReference>
<name>A0A9Q9MIU3_9ACTN</name>
<dbReference type="AlphaFoldDB" id="A0A9Q9MIU3"/>
<organism evidence="2 3">
    <name type="scientific">Dactylosporangium aurantiacum</name>
    <dbReference type="NCBI Taxonomy" id="35754"/>
    <lineage>
        <taxon>Bacteria</taxon>
        <taxon>Bacillati</taxon>
        <taxon>Actinomycetota</taxon>
        <taxon>Actinomycetes</taxon>
        <taxon>Micromonosporales</taxon>
        <taxon>Micromonosporaceae</taxon>
        <taxon>Dactylosporangium</taxon>
    </lineage>
</organism>
<gene>
    <name evidence="2" type="ORF">Daura_31480</name>
</gene>
<dbReference type="EMBL" id="CP073767">
    <property type="protein sequence ID" value="UWZ51267.1"/>
    <property type="molecule type" value="Genomic_DNA"/>
</dbReference>
<keyword evidence="1" id="KW-0812">Transmembrane</keyword>
<evidence type="ECO:0000313" key="2">
    <source>
        <dbReference type="EMBL" id="UWZ51267.1"/>
    </source>
</evidence>
<reference evidence="2" key="1">
    <citation type="submission" date="2021-04" db="EMBL/GenBank/DDBJ databases">
        <title>Dactylosporangium aurantiacum NRRL B-8018 full assembly.</title>
        <authorList>
            <person name="Hartkoorn R.C."/>
            <person name="Beaudoing E."/>
            <person name="Hot D."/>
        </authorList>
    </citation>
    <scope>NUCLEOTIDE SEQUENCE</scope>
    <source>
        <strain evidence="2">NRRL B-8018</strain>
    </source>
</reference>
<keyword evidence="3" id="KW-1185">Reference proteome</keyword>
<dbReference type="KEGG" id="daur:Daura_31480"/>
<proteinExistence type="predicted"/>
<evidence type="ECO:0000256" key="1">
    <source>
        <dbReference type="SAM" id="Phobius"/>
    </source>
</evidence>
<protein>
    <submittedName>
        <fullName evidence="2">Uncharacterized protein</fullName>
    </submittedName>
</protein>
<feature type="transmembrane region" description="Helical" evidence="1">
    <location>
        <begin position="12"/>
        <end position="32"/>
    </location>
</feature>
<accession>A0A9Q9MIU3</accession>
<feature type="transmembrane region" description="Helical" evidence="1">
    <location>
        <begin position="38"/>
        <end position="57"/>
    </location>
</feature>
<sequence length="61" mass="6397">MRRLVRSRWFPLACLFAAIGIIVAVLALAGAFTGPVEALTATAVLLAGLGTVFLATVRRRG</sequence>
<evidence type="ECO:0000313" key="3">
    <source>
        <dbReference type="Proteomes" id="UP001058003"/>
    </source>
</evidence>
<dbReference type="Proteomes" id="UP001058003">
    <property type="component" value="Chromosome"/>
</dbReference>
<keyword evidence="1" id="KW-1133">Transmembrane helix</keyword>
<keyword evidence="1" id="KW-0472">Membrane</keyword>